<name>A0A6M3L1I5_9ZZZZ</name>
<accession>A0A6M3L1I5</accession>
<dbReference type="AlphaFoldDB" id="A0A6M3L1I5"/>
<organism evidence="1">
    <name type="scientific">viral metagenome</name>
    <dbReference type="NCBI Taxonomy" id="1070528"/>
    <lineage>
        <taxon>unclassified sequences</taxon>
        <taxon>metagenomes</taxon>
        <taxon>organismal metagenomes</taxon>
    </lineage>
</organism>
<reference evidence="1" key="1">
    <citation type="submission" date="2020-03" db="EMBL/GenBank/DDBJ databases">
        <title>The deep terrestrial virosphere.</title>
        <authorList>
            <person name="Holmfeldt K."/>
            <person name="Nilsson E."/>
            <person name="Simone D."/>
            <person name="Lopez-Fernandez M."/>
            <person name="Wu X."/>
            <person name="de Brujin I."/>
            <person name="Lundin D."/>
            <person name="Andersson A."/>
            <person name="Bertilsson S."/>
            <person name="Dopson M."/>
        </authorList>
    </citation>
    <scope>NUCLEOTIDE SEQUENCE</scope>
    <source>
        <strain evidence="1">MM415B02827</strain>
    </source>
</reference>
<gene>
    <name evidence="1" type="ORF">MM415B02827_0010</name>
</gene>
<proteinExistence type="predicted"/>
<protein>
    <submittedName>
        <fullName evidence="1">Uncharacterized protein</fullName>
    </submittedName>
</protein>
<evidence type="ECO:0000313" key="1">
    <source>
        <dbReference type="EMBL" id="QJA88100.1"/>
    </source>
</evidence>
<dbReference type="EMBL" id="MT142753">
    <property type="protein sequence ID" value="QJA88100.1"/>
    <property type="molecule type" value="Genomic_DNA"/>
</dbReference>
<sequence length="66" mass="7512">MKKYICCICGATSDGSKVELPTFYFPELVGVPAVCTRCVFEKLTGEVRDWSEERKPFIKYDKPLTS</sequence>